<accession>A0AAD5IL20</accession>
<comment type="caution">
    <text evidence="2">The sequence shown here is derived from an EMBL/GenBank/DDBJ whole genome shotgun (WGS) entry which is preliminary data.</text>
</comment>
<evidence type="ECO:0000313" key="2">
    <source>
        <dbReference type="EMBL" id="KAI9168702.1"/>
    </source>
</evidence>
<feature type="compositionally biased region" description="Polar residues" evidence="1">
    <location>
        <begin position="133"/>
        <end position="153"/>
    </location>
</feature>
<dbReference type="AlphaFoldDB" id="A0AAD5IL20"/>
<keyword evidence="3" id="KW-1185">Reference proteome</keyword>
<dbReference type="Proteomes" id="UP001064489">
    <property type="component" value="Chromosome 7"/>
</dbReference>
<proteinExistence type="predicted"/>
<feature type="region of interest" description="Disordered" evidence="1">
    <location>
        <begin position="103"/>
        <end position="153"/>
    </location>
</feature>
<evidence type="ECO:0000313" key="3">
    <source>
        <dbReference type="Proteomes" id="UP001064489"/>
    </source>
</evidence>
<dbReference type="EMBL" id="JAJSOW010000104">
    <property type="protein sequence ID" value="KAI9168702.1"/>
    <property type="molecule type" value="Genomic_DNA"/>
</dbReference>
<gene>
    <name evidence="2" type="ORF">LWI28_000799</name>
</gene>
<sequence length="153" mass="16931">MTRNGEFSDKDPEEALEYLDHLAENAQNWETAGTHEAPSKAQPSTSDGSMYNLKEEHELQTRFSSLARKVEALERQKSGHLKSIQEIDPISVGFGLDIARTLREPGLDQNPITKGSGPRTSNPTPPRHDPTLMDSQPTSKTVQARHSGHQGTF</sequence>
<evidence type="ECO:0000256" key="1">
    <source>
        <dbReference type="SAM" id="MobiDB-lite"/>
    </source>
</evidence>
<protein>
    <submittedName>
        <fullName evidence="2">Uncharacterized protein</fullName>
    </submittedName>
</protein>
<reference evidence="2" key="1">
    <citation type="journal article" date="2022" name="Plant J.">
        <title>Strategies of tolerance reflected in two North American maple genomes.</title>
        <authorList>
            <person name="McEvoy S.L."/>
            <person name="Sezen U.U."/>
            <person name="Trouern-Trend A."/>
            <person name="McMahon S.M."/>
            <person name="Schaberg P.G."/>
            <person name="Yang J."/>
            <person name="Wegrzyn J.L."/>
            <person name="Swenson N.G."/>
        </authorList>
    </citation>
    <scope>NUCLEOTIDE SEQUENCE</scope>
    <source>
        <strain evidence="2">91603</strain>
    </source>
</reference>
<feature type="compositionally biased region" description="Polar residues" evidence="1">
    <location>
        <begin position="110"/>
        <end position="122"/>
    </location>
</feature>
<reference evidence="2" key="2">
    <citation type="submission" date="2023-02" db="EMBL/GenBank/DDBJ databases">
        <authorList>
            <person name="Swenson N.G."/>
            <person name="Wegrzyn J.L."/>
            <person name="Mcevoy S.L."/>
        </authorList>
    </citation>
    <scope>NUCLEOTIDE SEQUENCE</scope>
    <source>
        <strain evidence="2">91603</strain>
        <tissue evidence="2">Leaf</tissue>
    </source>
</reference>
<organism evidence="2 3">
    <name type="scientific">Acer negundo</name>
    <name type="common">Box elder</name>
    <dbReference type="NCBI Taxonomy" id="4023"/>
    <lineage>
        <taxon>Eukaryota</taxon>
        <taxon>Viridiplantae</taxon>
        <taxon>Streptophyta</taxon>
        <taxon>Embryophyta</taxon>
        <taxon>Tracheophyta</taxon>
        <taxon>Spermatophyta</taxon>
        <taxon>Magnoliopsida</taxon>
        <taxon>eudicotyledons</taxon>
        <taxon>Gunneridae</taxon>
        <taxon>Pentapetalae</taxon>
        <taxon>rosids</taxon>
        <taxon>malvids</taxon>
        <taxon>Sapindales</taxon>
        <taxon>Sapindaceae</taxon>
        <taxon>Hippocastanoideae</taxon>
        <taxon>Acereae</taxon>
        <taxon>Acer</taxon>
    </lineage>
</organism>
<name>A0AAD5IL20_ACENE</name>
<feature type="region of interest" description="Disordered" evidence="1">
    <location>
        <begin position="23"/>
        <end position="57"/>
    </location>
</feature>